<evidence type="ECO:0000259" key="6">
    <source>
        <dbReference type="Pfam" id="PF00551"/>
    </source>
</evidence>
<dbReference type="InterPro" id="IPR041711">
    <property type="entry name" value="Met-tRNA-FMT_N"/>
</dbReference>
<dbReference type="CDD" id="cd08646">
    <property type="entry name" value="FMT_core_Met-tRNA-FMT_N"/>
    <property type="match status" value="1"/>
</dbReference>
<comment type="similarity">
    <text evidence="1 5">Belongs to the Fmt family.</text>
</comment>
<dbReference type="InterPro" id="IPR011034">
    <property type="entry name" value="Formyl_transferase-like_C_sf"/>
</dbReference>
<dbReference type="HAMAP" id="MF_00182">
    <property type="entry name" value="Formyl_trans"/>
    <property type="match status" value="1"/>
</dbReference>
<comment type="function">
    <text evidence="5">Attaches a formyl group to the free amino group of methionyl-tRNA(fMet). The formyl group appears to play a dual role in the initiator identity of N-formylmethionyl-tRNA by promoting its recognition by IF2 and preventing the misappropriation of this tRNA by the elongation apparatus.</text>
</comment>
<dbReference type="CDD" id="cd08704">
    <property type="entry name" value="Met_tRNA_FMT_C"/>
    <property type="match status" value="1"/>
</dbReference>
<dbReference type="PANTHER" id="PTHR11138:SF5">
    <property type="entry name" value="METHIONYL-TRNA FORMYLTRANSFERASE, MITOCHONDRIAL"/>
    <property type="match status" value="1"/>
</dbReference>
<dbReference type="Pfam" id="PF02911">
    <property type="entry name" value="Formyl_trans_C"/>
    <property type="match status" value="1"/>
</dbReference>
<dbReference type="Gene3D" id="3.40.50.12230">
    <property type="match status" value="1"/>
</dbReference>
<evidence type="ECO:0000256" key="4">
    <source>
        <dbReference type="ARBA" id="ARBA00022917"/>
    </source>
</evidence>
<dbReference type="Pfam" id="PF00551">
    <property type="entry name" value="Formyl_trans_N"/>
    <property type="match status" value="1"/>
</dbReference>
<keyword evidence="4 5" id="KW-0648">Protein biosynthesis</keyword>
<feature type="domain" description="Formyl transferase C-terminal" evidence="7">
    <location>
        <begin position="200"/>
        <end position="295"/>
    </location>
</feature>
<proteinExistence type="inferred from homology"/>
<name>A0A809R7A7_9BACT</name>
<evidence type="ECO:0000259" key="7">
    <source>
        <dbReference type="Pfam" id="PF02911"/>
    </source>
</evidence>
<dbReference type="AlphaFoldDB" id="A0A809R7A7"/>
<dbReference type="PANTHER" id="PTHR11138">
    <property type="entry name" value="METHIONYL-TRNA FORMYLTRANSFERASE"/>
    <property type="match status" value="1"/>
</dbReference>
<gene>
    <name evidence="5" type="primary">fmt</name>
    <name evidence="8" type="ORF">NPRO_10580</name>
</gene>
<dbReference type="InterPro" id="IPR005794">
    <property type="entry name" value="Fmt"/>
</dbReference>
<dbReference type="KEGG" id="npy:NPRO_10580"/>
<dbReference type="SUPFAM" id="SSF50486">
    <property type="entry name" value="FMT C-terminal domain-like"/>
    <property type="match status" value="1"/>
</dbReference>
<sequence>MKLVYVGTSRFAVPALLALQPHVCAVVTQPDRPAGRRLHLRPSPVKEAVLGWRVPVLTPESCRNPEFLRAIADLQPTALVVASYGQILPLQLLECAERGGINLHASLLPKLRGAAPIQRCLLQGESETGVTLMQMDRGMDTGDIIAQEATAIKADETASELESRLSRIAASLIEKWISRIAAGDYPRTPQNDRDATYAPKVEKSEAEISFLRPAAEEYRRFRAFTEMPGAFVRTVWGRVKLLEVRPRPDPAAPGEAIRTSPELVVAHSEGALSWLQVAPEGKKRMSGLEFANGYRIQPGMNLLHGKEN</sequence>
<dbReference type="Proteomes" id="UP000662873">
    <property type="component" value="Chromosome"/>
</dbReference>
<dbReference type="InterPro" id="IPR044135">
    <property type="entry name" value="Met-tRNA-FMT_C"/>
</dbReference>
<organism evidence="8 9">
    <name type="scientific">Candidatus Nitrosymbiomonas proteolyticus</name>
    <dbReference type="NCBI Taxonomy" id="2608984"/>
    <lineage>
        <taxon>Bacteria</taxon>
        <taxon>Bacillati</taxon>
        <taxon>Armatimonadota</taxon>
        <taxon>Armatimonadota incertae sedis</taxon>
        <taxon>Candidatus Nitrosymbiomonas</taxon>
    </lineage>
</organism>
<dbReference type="SUPFAM" id="SSF53328">
    <property type="entry name" value="Formyltransferase"/>
    <property type="match status" value="1"/>
</dbReference>
<dbReference type="NCBIfam" id="TIGR00460">
    <property type="entry name" value="fmt"/>
    <property type="match status" value="1"/>
</dbReference>
<feature type="domain" description="Formyl transferase N-terminal" evidence="6">
    <location>
        <begin position="21"/>
        <end position="170"/>
    </location>
</feature>
<evidence type="ECO:0000256" key="1">
    <source>
        <dbReference type="ARBA" id="ARBA00010699"/>
    </source>
</evidence>
<evidence type="ECO:0000256" key="5">
    <source>
        <dbReference type="HAMAP-Rule" id="MF_00182"/>
    </source>
</evidence>
<dbReference type="GO" id="GO:0005829">
    <property type="term" value="C:cytosol"/>
    <property type="evidence" value="ECO:0007669"/>
    <property type="project" value="TreeGrafter"/>
</dbReference>
<protein>
    <recommendedName>
        <fullName evidence="2 5">Methionyl-tRNA formyltransferase</fullName>
        <ecNumber evidence="2 5">2.1.2.9</ecNumber>
    </recommendedName>
</protein>
<reference evidence="8" key="1">
    <citation type="journal article" name="DNA Res.">
        <title>The physiological potential of anammox bacteria as revealed by their core genome structure.</title>
        <authorList>
            <person name="Okubo T."/>
            <person name="Toyoda A."/>
            <person name="Fukuhara K."/>
            <person name="Uchiyama I."/>
            <person name="Harigaya Y."/>
            <person name="Kuroiwa M."/>
            <person name="Suzuki T."/>
            <person name="Murakami Y."/>
            <person name="Suwa Y."/>
            <person name="Takami H."/>
        </authorList>
    </citation>
    <scope>NUCLEOTIDE SEQUENCE</scope>
    <source>
        <strain evidence="8">317325-2</strain>
    </source>
</reference>
<evidence type="ECO:0000313" key="9">
    <source>
        <dbReference type="Proteomes" id="UP000662873"/>
    </source>
</evidence>
<dbReference type="GO" id="GO:0004479">
    <property type="term" value="F:methionyl-tRNA formyltransferase activity"/>
    <property type="evidence" value="ECO:0007669"/>
    <property type="project" value="UniProtKB-UniRule"/>
</dbReference>
<evidence type="ECO:0000313" key="8">
    <source>
        <dbReference type="EMBL" id="BBO23463.1"/>
    </source>
</evidence>
<feature type="binding site" evidence="5">
    <location>
        <begin position="106"/>
        <end position="109"/>
    </location>
    <ligand>
        <name>(6S)-5,6,7,8-tetrahydrofolate</name>
        <dbReference type="ChEBI" id="CHEBI:57453"/>
    </ligand>
</feature>
<dbReference type="InterPro" id="IPR002376">
    <property type="entry name" value="Formyl_transf_N"/>
</dbReference>
<dbReference type="InterPro" id="IPR005793">
    <property type="entry name" value="Formyl_trans_C"/>
</dbReference>
<comment type="catalytic activity">
    <reaction evidence="5">
        <text>L-methionyl-tRNA(fMet) + (6R)-10-formyltetrahydrofolate = N-formyl-L-methionyl-tRNA(fMet) + (6S)-5,6,7,8-tetrahydrofolate + H(+)</text>
        <dbReference type="Rhea" id="RHEA:24380"/>
        <dbReference type="Rhea" id="RHEA-COMP:9952"/>
        <dbReference type="Rhea" id="RHEA-COMP:9953"/>
        <dbReference type="ChEBI" id="CHEBI:15378"/>
        <dbReference type="ChEBI" id="CHEBI:57453"/>
        <dbReference type="ChEBI" id="CHEBI:78530"/>
        <dbReference type="ChEBI" id="CHEBI:78844"/>
        <dbReference type="ChEBI" id="CHEBI:195366"/>
        <dbReference type="EC" id="2.1.2.9"/>
    </reaction>
</comment>
<dbReference type="EMBL" id="AP021858">
    <property type="protein sequence ID" value="BBO23463.1"/>
    <property type="molecule type" value="Genomic_DNA"/>
</dbReference>
<evidence type="ECO:0000256" key="2">
    <source>
        <dbReference type="ARBA" id="ARBA00012261"/>
    </source>
</evidence>
<dbReference type="EC" id="2.1.2.9" evidence="2 5"/>
<accession>A0A809R7A7</accession>
<dbReference type="InterPro" id="IPR036477">
    <property type="entry name" value="Formyl_transf_N_sf"/>
</dbReference>
<keyword evidence="3 5" id="KW-0808">Transferase</keyword>
<evidence type="ECO:0000256" key="3">
    <source>
        <dbReference type="ARBA" id="ARBA00022679"/>
    </source>
</evidence>